<dbReference type="OrthoDB" id="4104638at2"/>
<accession>A0A518BTF2</accession>
<dbReference type="PANTHER" id="PTHR34203:SF15">
    <property type="entry name" value="SLL1173 PROTEIN"/>
    <property type="match status" value="1"/>
</dbReference>
<evidence type="ECO:0000313" key="2">
    <source>
        <dbReference type="EMBL" id="QDU70235.1"/>
    </source>
</evidence>
<dbReference type="SUPFAM" id="SSF53335">
    <property type="entry name" value="S-adenosyl-L-methionine-dependent methyltransferases"/>
    <property type="match status" value="1"/>
</dbReference>
<dbReference type="RefSeq" id="WP_145444249.1">
    <property type="nucleotide sequence ID" value="NZ_CP036280.1"/>
</dbReference>
<protein>
    <recommendedName>
        <fullName evidence="1">Methyltransferase FkbM domain-containing protein</fullName>
    </recommendedName>
</protein>
<sequence>MKPIRRLKQFIKNNTPTWVYYQSRRLYRALSPELRREDQREQQFMATLVKPGDLVFDIGCHLGRKAQAFRACGTTVVGIEPEPLCQRMIRYAFRNDPDFTLVPAALADKPGTMTLHVSTNLSMTSLRNDWASTARTVDVDVTTLDLLIERFGRPDYCKIDVEGFETTVLSGLTQPVPLISFEFAQRETQRAIDCLDMLSRLAELRINVTPMDETDFHFPQHLTRDDFVNFITNDWNLGSRGDIYVWSTPEA</sequence>
<gene>
    <name evidence="2" type="ORF">Pan265_00570</name>
</gene>
<organism evidence="2 3">
    <name type="scientific">Mucisphaera calidilacus</name>
    <dbReference type="NCBI Taxonomy" id="2527982"/>
    <lineage>
        <taxon>Bacteria</taxon>
        <taxon>Pseudomonadati</taxon>
        <taxon>Planctomycetota</taxon>
        <taxon>Phycisphaerae</taxon>
        <taxon>Phycisphaerales</taxon>
        <taxon>Phycisphaeraceae</taxon>
        <taxon>Mucisphaera</taxon>
    </lineage>
</organism>
<name>A0A518BTF2_9BACT</name>
<dbReference type="NCBIfam" id="TIGR01444">
    <property type="entry name" value="fkbM_fam"/>
    <property type="match status" value="1"/>
</dbReference>
<dbReference type="Proteomes" id="UP000320386">
    <property type="component" value="Chromosome"/>
</dbReference>
<dbReference type="Gene3D" id="3.40.50.150">
    <property type="entry name" value="Vaccinia Virus protein VP39"/>
    <property type="match status" value="1"/>
</dbReference>
<keyword evidence="3" id="KW-1185">Reference proteome</keyword>
<feature type="domain" description="Methyltransferase FkbM" evidence="1">
    <location>
        <begin position="59"/>
        <end position="202"/>
    </location>
</feature>
<dbReference type="EMBL" id="CP036280">
    <property type="protein sequence ID" value="QDU70235.1"/>
    <property type="molecule type" value="Genomic_DNA"/>
</dbReference>
<proteinExistence type="predicted"/>
<dbReference type="InterPro" id="IPR029063">
    <property type="entry name" value="SAM-dependent_MTases_sf"/>
</dbReference>
<evidence type="ECO:0000259" key="1">
    <source>
        <dbReference type="Pfam" id="PF05050"/>
    </source>
</evidence>
<dbReference type="AlphaFoldDB" id="A0A518BTF2"/>
<dbReference type="InterPro" id="IPR006342">
    <property type="entry name" value="FkbM_mtfrase"/>
</dbReference>
<dbReference type="KEGG" id="mcad:Pan265_00570"/>
<dbReference type="Pfam" id="PF05050">
    <property type="entry name" value="Methyltransf_21"/>
    <property type="match status" value="1"/>
</dbReference>
<dbReference type="InterPro" id="IPR052514">
    <property type="entry name" value="SAM-dependent_MTase"/>
</dbReference>
<dbReference type="PANTHER" id="PTHR34203">
    <property type="entry name" value="METHYLTRANSFERASE, FKBM FAMILY PROTEIN"/>
    <property type="match status" value="1"/>
</dbReference>
<evidence type="ECO:0000313" key="3">
    <source>
        <dbReference type="Proteomes" id="UP000320386"/>
    </source>
</evidence>
<reference evidence="2 3" key="1">
    <citation type="submission" date="2019-02" db="EMBL/GenBank/DDBJ databases">
        <title>Deep-cultivation of Planctomycetes and their phenomic and genomic characterization uncovers novel biology.</title>
        <authorList>
            <person name="Wiegand S."/>
            <person name="Jogler M."/>
            <person name="Boedeker C."/>
            <person name="Pinto D."/>
            <person name="Vollmers J."/>
            <person name="Rivas-Marin E."/>
            <person name="Kohn T."/>
            <person name="Peeters S.H."/>
            <person name="Heuer A."/>
            <person name="Rast P."/>
            <person name="Oberbeckmann S."/>
            <person name="Bunk B."/>
            <person name="Jeske O."/>
            <person name="Meyerdierks A."/>
            <person name="Storesund J.E."/>
            <person name="Kallscheuer N."/>
            <person name="Luecker S."/>
            <person name="Lage O.M."/>
            <person name="Pohl T."/>
            <person name="Merkel B.J."/>
            <person name="Hornburger P."/>
            <person name="Mueller R.-W."/>
            <person name="Bruemmer F."/>
            <person name="Labrenz M."/>
            <person name="Spormann A.M."/>
            <person name="Op den Camp H."/>
            <person name="Overmann J."/>
            <person name="Amann R."/>
            <person name="Jetten M.S.M."/>
            <person name="Mascher T."/>
            <person name="Medema M.H."/>
            <person name="Devos D.P."/>
            <person name="Kaster A.-K."/>
            <person name="Ovreas L."/>
            <person name="Rohde M."/>
            <person name="Galperin M.Y."/>
            <person name="Jogler C."/>
        </authorList>
    </citation>
    <scope>NUCLEOTIDE SEQUENCE [LARGE SCALE GENOMIC DNA]</scope>
    <source>
        <strain evidence="2 3">Pan265</strain>
    </source>
</reference>